<dbReference type="CDD" id="cd10567">
    <property type="entry name" value="SWIB-MDM2_like"/>
    <property type="match status" value="1"/>
</dbReference>
<dbReference type="SMART" id="SM00151">
    <property type="entry name" value="SWIB"/>
    <property type="match status" value="1"/>
</dbReference>
<dbReference type="Gene3D" id="1.10.245.10">
    <property type="entry name" value="SWIB/MDM2 domain"/>
    <property type="match status" value="1"/>
</dbReference>
<dbReference type="AlphaFoldDB" id="A0A6C0F758"/>
<evidence type="ECO:0000259" key="2">
    <source>
        <dbReference type="PROSITE" id="PS51925"/>
    </source>
</evidence>
<sequence length="217" mass="23249">MVRATKSDKQSATPTPATLPATPTQVEVAAAKPRAPKKAAAAPAVAPPAPPAPVATTAVVEVDAAASVESSTAVKVQEFGAKLQQMAGLFAAMKSDYKTLEKVFSRELKSAQKNSKKRKSSGNRQPSGFVKPTRISDELAKFLGKTVGTEMARTEVSKEINAYIREKGLQDKENGRKIHPDASLSKLLALTAADELTYFNLQRYMKHHFIKEAAVSA</sequence>
<organism evidence="3">
    <name type="scientific">viral metagenome</name>
    <dbReference type="NCBI Taxonomy" id="1070528"/>
    <lineage>
        <taxon>unclassified sequences</taxon>
        <taxon>metagenomes</taxon>
        <taxon>organismal metagenomes</taxon>
    </lineage>
</organism>
<dbReference type="SUPFAM" id="SSF47592">
    <property type="entry name" value="SWIB/MDM2 domain"/>
    <property type="match status" value="1"/>
</dbReference>
<feature type="compositionally biased region" description="Low complexity" evidence="1">
    <location>
        <begin position="12"/>
        <end position="44"/>
    </location>
</feature>
<dbReference type="EMBL" id="MN739011">
    <property type="protein sequence ID" value="QHT34995.1"/>
    <property type="molecule type" value="Genomic_DNA"/>
</dbReference>
<dbReference type="Pfam" id="PF02201">
    <property type="entry name" value="SWIB"/>
    <property type="match status" value="1"/>
</dbReference>
<feature type="region of interest" description="Disordered" evidence="1">
    <location>
        <begin position="108"/>
        <end position="130"/>
    </location>
</feature>
<feature type="domain" description="DM2" evidence="2">
    <location>
        <begin position="128"/>
        <end position="211"/>
    </location>
</feature>
<dbReference type="InterPro" id="IPR003121">
    <property type="entry name" value="SWIB_MDM2_domain"/>
</dbReference>
<evidence type="ECO:0000256" key="1">
    <source>
        <dbReference type="SAM" id="MobiDB-lite"/>
    </source>
</evidence>
<proteinExistence type="predicted"/>
<accession>A0A6C0F758</accession>
<feature type="region of interest" description="Disordered" evidence="1">
    <location>
        <begin position="1"/>
        <end position="52"/>
    </location>
</feature>
<dbReference type="InterPro" id="IPR036885">
    <property type="entry name" value="SWIB_MDM2_dom_sf"/>
</dbReference>
<dbReference type="PANTHER" id="PTHR13844">
    <property type="entry name" value="SWI/SNF-RELATED MATRIX-ASSOCIATED ACTIN-DEPENDENT REGULATOR OF CHROMATIN SUBFAMILY D"/>
    <property type="match status" value="1"/>
</dbReference>
<reference evidence="3" key="1">
    <citation type="journal article" date="2020" name="Nature">
        <title>Giant virus diversity and host interactions through global metagenomics.</title>
        <authorList>
            <person name="Schulz F."/>
            <person name="Roux S."/>
            <person name="Paez-Espino D."/>
            <person name="Jungbluth S."/>
            <person name="Walsh D.A."/>
            <person name="Denef V.J."/>
            <person name="McMahon K.D."/>
            <person name="Konstantinidis K.T."/>
            <person name="Eloe-Fadrosh E.A."/>
            <person name="Kyrpides N.C."/>
            <person name="Woyke T."/>
        </authorList>
    </citation>
    <scope>NUCLEOTIDE SEQUENCE</scope>
    <source>
        <strain evidence="3">GVMAG-M-3300009180-1</strain>
    </source>
</reference>
<dbReference type="PROSITE" id="PS51925">
    <property type="entry name" value="SWIB_MDM2"/>
    <property type="match status" value="1"/>
</dbReference>
<dbReference type="InterPro" id="IPR019835">
    <property type="entry name" value="SWIB_domain"/>
</dbReference>
<protein>
    <recommendedName>
        <fullName evidence="2">DM2 domain-containing protein</fullName>
    </recommendedName>
</protein>
<evidence type="ECO:0000313" key="3">
    <source>
        <dbReference type="EMBL" id="QHT34995.1"/>
    </source>
</evidence>
<name>A0A6C0F758_9ZZZZ</name>